<comment type="caution">
    <text evidence="1">The sequence shown here is derived from an EMBL/GenBank/DDBJ whole genome shotgun (WGS) entry which is preliminary data.</text>
</comment>
<organism evidence="1 2">
    <name type="scientific">Ixodes persulcatus</name>
    <name type="common">Taiga tick</name>
    <dbReference type="NCBI Taxonomy" id="34615"/>
    <lineage>
        <taxon>Eukaryota</taxon>
        <taxon>Metazoa</taxon>
        <taxon>Ecdysozoa</taxon>
        <taxon>Arthropoda</taxon>
        <taxon>Chelicerata</taxon>
        <taxon>Arachnida</taxon>
        <taxon>Acari</taxon>
        <taxon>Parasitiformes</taxon>
        <taxon>Ixodida</taxon>
        <taxon>Ixodoidea</taxon>
        <taxon>Ixodidae</taxon>
        <taxon>Ixodinae</taxon>
        <taxon>Ixodes</taxon>
    </lineage>
</organism>
<feature type="non-terminal residue" evidence="1">
    <location>
        <position position="1"/>
    </location>
</feature>
<reference evidence="1 2" key="1">
    <citation type="journal article" date="2020" name="Cell">
        <title>Large-Scale Comparative Analyses of Tick Genomes Elucidate Their Genetic Diversity and Vector Capacities.</title>
        <authorList>
            <consortium name="Tick Genome and Microbiome Consortium (TIGMIC)"/>
            <person name="Jia N."/>
            <person name="Wang J."/>
            <person name="Shi W."/>
            <person name="Du L."/>
            <person name="Sun Y."/>
            <person name="Zhan W."/>
            <person name="Jiang J.F."/>
            <person name="Wang Q."/>
            <person name="Zhang B."/>
            <person name="Ji P."/>
            <person name="Bell-Sakyi L."/>
            <person name="Cui X.M."/>
            <person name="Yuan T.T."/>
            <person name="Jiang B.G."/>
            <person name="Yang W.F."/>
            <person name="Lam T.T."/>
            <person name="Chang Q.C."/>
            <person name="Ding S.J."/>
            <person name="Wang X.J."/>
            <person name="Zhu J.G."/>
            <person name="Ruan X.D."/>
            <person name="Zhao L."/>
            <person name="Wei J.T."/>
            <person name="Ye R.Z."/>
            <person name="Que T.C."/>
            <person name="Du C.H."/>
            <person name="Zhou Y.H."/>
            <person name="Cheng J.X."/>
            <person name="Dai P.F."/>
            <person name="Guo W.B."/>
            <person name="Han X.H."/>
            <person name="Huang E.J."/>
            <person name="Li L.F."/>
            <person name="Wei W."/>
            <person name="Gao Y.C."/>
            <person name="Liu J.Z."/>
            <person name="Shao H.Z."/>
            <person name="Wang X."/>
            <person name="Wang C.C."/>
            <person name="Yang T.C."/>
            <person name="Huo Q.B."/>
            <person name="Li W."/>
            <person name="Chen H.Y."/>
            <person name="Chen S.E."/>
            <person name="Zhou L.G."/>
            <person name="Ni X.B."/>
            <person name="Tian J.H."/>
            <person name="Sheng Y."/>
            <person name="Liu T."/>
            <person name="Pan Y.S."/>
            <person name="Xia L.Y."/>
            <person name="Li J."/>
            <person name="Zhao F."/>
            <person name="Cao W.C."/>
        </authorList>
    </citation>
    <scope>NUCLEOTIDE SEQUENCE [LARGE SCALE GENOMIC DNA]</scope>
    <source>
        <strain evidence="1">Iper-2018</strain>
    </source>
</reference>
<evidence type="ECO:0000313" key="2">
    <source>
        <dbReference type="Proteomes" id="UP000805193"/>
    </source>
</evidence>
<accession>A0AC60QLG4</accession>
<proteinExistence type="predicted"/>
<gene>
    <name evidence="1" type="ORF">HPB47_018911</name>
</gene>
<protein>
    <submittedName>
        <fullName evidence="1">Uncharacterized protein</fullName>
    </submittedName>
</protein>
<dbReference type="Proteomes" id="UP000805193">
    <property type="component" value="Unassembled WGS sequence"/>
</dbReference>
<dbReference type="EMBL" id="JABSTQ010008238">
    <property type="protein sequence ID" value="KAG0434730.1"/>
    <property type="molecule type" value="Genomic_DNA"/>
</dbReference>
<name>A0AC60QLG4_IXOPE</name>
<evidence type="ECO:0000313" key="1">
    <source>
        <dbReference type="EMBL" id="KAG0434730.1"/>
    </source>
</evidence>
<keyword evidence="2" id="KW-1185">Reference proteome</keyword>
<sequence>ASAIPSHDSEVMEVVVEGEEIFPEDFDSEEWTQILLKQRALALKSVVNTENPNTAPETVSLIPRKSRPLRRAPPMERLPETDIKIVLRPREGLDLNTQDQVRIHQNSNCIMISTPDHMRVRKFASIKSLILNKKQYEISTHVSTPANTAMGIIFKIPEEDTTEEITRNVVDFNPDLPIPSVKRLGSTDAAEILFNGYKVPFWIRYGYTTYRYTPFRTRPKLAHNADSGVTDRTCARTQRPDVSYAASPTPVKGTNASQSASCAEEPTSQGPQQAPTSAARERERKHPAEPLKPTRMARPAGTQPFQDRDLDKKKSPNKCQSRHERSQSTMNPIQAPAQSQPQGVGHPPDDITENCR</sequence>